<keyword evidence="3" id="KW-1185">Reference proteome</keyword>
<dbReference type="EMBL" id="JARJFB010000029">
    <property type="protein sequence ID" value="MEA0970586.1"/>
    <property type="molecule type" value="Genomic_DNA"/>
</dbReference>
<feature type="domain" description="Core" evidence="1">
    <location>
        <begin position="1"/>
        <end position="104"/>
    </location>
</feature>
<accession>A0ABU5NBT0</accession>
<dbReference type="NCBIfam" id="NF010147">
    <property type="entry name" value="PRK13623.1"/>
    <property type="match status" value="1"/>
</dbReference>
<protein>
    <submittedName>
        <fullName evidence="2">Iron-sulfur cluster insertion protein ErpA</fullName>
    </submittedName>
</protein>
<sequence length="108" mass="11656">MEIKITPSAVARIAELIAKDKNKQVALRVSVDGGGCSGFMYNYQLVGSVNNDDFILENNGVKVAVDPISQEFLEGCTIEFIQELGSNYFQITNPKATAKCGCGNSFTV</sequence>
<dbReference type="PANTHER" id="PTHR43011">
    <property type="entry name" value="IRON-SULFUR CLUSTER ASSEMBLY 2 HOMOLOG, MITOCHONDRIAL"/>
    <property type="match status" value="1"/>
</dbReference>
<dbReference type="RefSeq" id="WP_322776490.1">
    <property type="nucleotide sequence ID" value="NZ_JARJFB010000029.1"/>
</dbReference>
<evidence type="ECO:0000313" key="2">
    <source>
        <dbReference type="EMBL" id="MEA0970586.1"/>
    </source>
</evidence>
<dbReference type="Pfam" id="PF01521">
    <property type="entry name" value="Fe-S_biosyn"/>
    <property type="match status" value="1"/>
</dbReference>
<name>A0ABU5NBT0_9RICK</name>
<dbReference type="PROSITE" id="PS01152">
    <property type="entry name" value="HESB"/>
    <property type="match status" value="1"/>
</dbReference>
<evidence type="ECO:0000313" key="3">
    <source>
        <dbReference type="Proteomes" id="UP001291687"/>
    </source>
</evidence>
<dbReference type="SUPFAM" id="SSF89360">
    <property type="entry name" value="HesB-like domain"/>
    <property type="match status" value="1"/>
</dbReference>
<dbReference type="InterPro" id="IPR000361">
    <property type="entry name" value="ATAP_core_dom"/>
</dbReference>
<evidence type="ECO:0000259" key="1">
    <source>
        <dbReference type="Pfam" id="PF01521"/>
    </source>
</evidence>
<dbReference type="Proteomes" id="UP001291687">
    <property type="component" value="Unassembled WGS sequence"/>
</dbReference>
<gene>
    <name evidence="2" type="ORF">Megvenef_00553</name>
</gene>
<dbReference type="PANTHER" id="PTHR43011:SF1">
    <property type="entry name" value="IRON-SULFUR CLUSTER ASSEMBLY 2 HOMOLOG, MITOCHONDRIAL"/>
    <property type="match status" value="1"/>
</dbReference>
<dbReference type="InterPro" id="IPR035903">
    <property type="entry name" value="HesB-like_dom_sf"/>
</dbReference>
<proteinExistence type="predicted"/>
<reference evidence="2 3" key="1">
    <citation type="submission" date="2023-03" db="EMBL/GenBank/DDBJ databases">
        <title>Host association and intracellularity evolved multiple times independently in the Rickettsiales.</title>
        <authorList>
            <person name="Castelli M."/>
            <person name="Nardi T."/>
            <person name="Gammuto L."/>
            <person name="Bellinzona G."/>
            <person name="Sabaneyeva E."/>
            <person name="Potekhin A."/>
            <person name="Serra V."/>
            <person name="Petroni G."/>
            <person name="Sassera D."/>
        </authorList>
    </citation>
    <scope>NUCLEOTIDE SEQUENCE [LARGE SCALE GENOMIC DNA]</scope>
    <source>
        <strain evidence="2 3">Sr 2-6</strain>
    </source>
</reference>
<comment type="caution">
    <text evidence="2">The sequence shown here is derived from an EMBL/GenBank/DDBJ whole genome shotgun (WGS) entry which is preliminary data.</text>
</comment>
<dbReference type="InterPro" id="IPR017870">
    <property type="entry name" value="FeS_cluster_insertion_CS"/>
</dbReference>
<organism evidence="2 3">
    <name type="scientific">Candidatus Megaera venefica</name>
    <dbReference type="NCBI Taxonomy" id="2055910"/>
    <lineage>
        <taxon>Bacteria</taxon>
        <taxon>Pseudomonadati</taxon>
        <taxon>Pseudomonadota</taxon>
        <taxon>Alphaproteobacteria</taxon>
        <taxon>Rickettsiales</taxon>
        <taxon>Rickettsiaceae</taxon>
        <taxon>Candidatus Megaera</taxon>
    </lineage>
</organism>
<dbReference type="Gene3D" id="2.60.300.12">
    <property type="entry name" value="HesB-like domain"/>
    <property type="match status" value="1"/>
</dbReference>
<dbReference type="InterPro" id="IPR016092">
    <property type="entry name" value="ATAP"/>
</dbReference>
<dbReference type="NCBIfam" id="TIGR00049">
    <property type="entry name" value="iron-sulfur cluster assembly accessory protein"/>
    <property type="match status" value="1"/>
</dbReference>